<organism evidence="5 6">
    <name type="scientific">Duganella phyllosphaerae</name>
    <dbReference type="NCBI Taxonomy" id="762836"/>
    <lineage>
        <taxon>Bacteria</taxon>
        <taxon>Pseudomonadati</taxon>
        <taxon>Pseudomonadota</taxon>
        <taxon>Betaproteobacteria</taxon>
        <taxon>Burkholderiales</taxon>
        <taxon>Oxalobacteraceae</taxon>
        <taxon>Telluria group</taxon>
        <taxon>Duganella</taxon>
    </lineage>
</organism>
<comment type="similarity">
    <text evidence="3">Belongs to the aldo/keto reductase family. Aldo/keto reductase 2 subfamily.</text>
</comment>
<name>A0A1E7W9H7_9BURK</name>
<evidence type="ECO:0000256" key="2">
    <source>
        <dbReference type="ARBA" id="ARBA00023002"/>
    </source>
</evidence>
<dbReference type="PANTHER" id="PTHR43364:SF1">
    <property type="entry name" value="OXIDOREDUCTASE YDHF"/>
    <property type="match status" value="1"/>
</dbReference>
<keyword evidence="6" id="KW-1185">Reference proteome</keyword>
<keyword evidence="2 5" id="KW-0560">Oxidoreductase</keyword>
<dbReference type="AlphaFoldDB" id="A0A1E7W9H7"/>
<dbReference type="PANTHER" id="PTHR43364">
    <property type="entry name" value="NADH-SPECIFIC METHYLGLYOXAL REDUCTASE-RELATED"/>
    <property type="match status" value="1"/>
</dbReference>
<accession>A0A1E7W9H7</accession>
<dbReference type="FunFam" id="3.20.20.100:FF:000008">
    <property type="entry name" value="Aldo/keto reductase family oxidoreductase"/>
    <property type="match status" value="1"/>
</dbReference>
<dbReference type="InterPro" id="IPR050523">
    <property type="entry name" value="AKR_Detox_Biosynth"/>
</dbReference>
<proteinExistence type="inferred from homology"/>
<dbReference type="GO" id="GO:0016491">
    <property type="term" value="F:oxidoreductase activity"/>
    <property type="evidence" value="ECO:0007669"/>
    <property type="project" value="UniProtKB-KW"/>
</dbReference>
<gene>
    <name evidence="5" type="primary">ydhF</name>
    <name evidence="5" type="ORF">DUPY_47300</name>
</gene>
<dbReference type="EMBL" id="LROM01000141">
    <property type="protein sequence ID" value="OEZ93039.1"/>
    <property type="molecule type" value="Genomic_DNA"/>
</dbReference>
<dbReference type="Pfam" id="PF00248">
    <property type="entry name" value="Aldo_ket_red"/>
    <property type="match status" value="1"/>
</dbReference>
<dbReference type="GO" id="GO:0005829">
    <property type="term" value="C:cytosol"/>
    <property type="evidence" value="ECO:0007669"/>
    <property type="project" value="TreeGrafter"/>
</dbReference>
<sequence length="351" mass="38262">MDPRVRGDDGAKGSGNANSYTALEAVILAQAGIHRHSANLTVSRLQKAAMSHTCPAITTSSNGLSLSRIVAGMWRMNEWGMSPQQRLALVEQCLELGVTSFDHADIYGGYAVEATFGEALALKPSLRQQMQLVSKCGIKLVSAARPDHTIQHYDTSASHIIASAEHSLRQLGTDYLDLLLIHRPDPLMNFDEIAGAFARLRQDGKVRHFGVSNFSRHQFESLNRRIALATNQVEFSPLSLAPMFDDTFDGLQDLGVAPMIWSPLAGGRVFSSDEPAAQRVRAKVAAVAEALQQPFSSVVFAWIMQLPCRPIGLTGSGRIEAIAEAVQATQFSLSRTQWFEILRAARGHEVA</sequence>
<dbReference type="InterPro" id="IPR023210">
    <property type="entry name" value="NADP_OxRdtase_dom"/>
</dbReference>
<dbReference type="SUPFAM" id="SSF51430">
    <property type="entry name" value="NAD(P)-linked oxidoreductase"/>
    <property type="match status" value="1"/>
</dbReference>
<dbReference type="EC" id="1.-.-.-" evidence="5"/>
<dbReference type="PATRIC" id="fig|762836.4.peg.4867"/>
<evidence type="ECO:0000259" key="4">
    <source>
        <dbReference type="Pfam" id="PF00248"/>
    </source>
</evidence>
<evidence type="ECO:0000313" key="6">
    <source>
        <dbReference type="Proteomes" id="UP000175989"/>
    </source>
</evidence>
<evidence type="ECO:0000256" key="1">
    <source>
        <dbReference type="ARBA" id="ARBA00022857"/>
    </source>
</evidence>
<feature type="domain" description="NADP-dependent oxidoreductase" evidence="4">
    <location>
        <begin position="68"/>
        <end position="341"/>
    </location>
</feature>
<reference evidence="6" key="1">
    <citation type="journal article" date="2016" name="Front. Microbiol.">
        <title>Molecular Keys to the Janthinobacterium and Duganella spp. Interaction with the Plant Pathogen Fusarium graminearum.</title>
        <authorList>
            <person name="Haack F.S."/>
            <person name="Poehlein A."/>
            <person name="Kroger C."/>
            <person name="Voigt C.A."/>
            <person name="Piepenbring M."/>
            <person name="Bode H.B."/>
            <person name="Daniel R."/>
            <person name="Schafer W."/>
            <person name="Streit W.R."/>
        </authorList>
    </citation>
    <scope>NUCLEOTIDE SEQUENCE [LARGE SCALE GENOMIC DNA]</scope>
    <source>
        <strain evidence="6">T54</strain>
    </source>
</reference>
<comment type="caution">
    <text evidence="5">The sequence shown here is derived from an EMBL/GenBank/DDBJ whole genome shotgun (WGS) entry which is preliminary data.</text>
</comment>
<keyword evidence="1" id="KW-0521">NADP</keyword>
<protein>
    <submittedName>
        <fullName evidence="5">Oxidoreductase YdhF</fullName>
        <ecNumber evidence="5">1.-.-.-</ecNumber>
    </submittedName>
</protein>
<dbReference type="Gene3D" id="3.20.20.100">
    <property type="entry name" value="NADP-dependent oxidoreductase domain"/>
    <property type="match status" value="1"/>
</dbReference>
<evidence type="ECO:0000256" key="3">
    <source>
        <dbReference type="ARBA" id="ARBA00038157"/>
    </source>
</evidence>
<evidence type="ECO:0000313" key="5">
    <source>
        <dbReference type="EMBL" id="OEZ93039.1"/>
    </source>
</evidence>
<dbReference type="Proteomes" id="UP000175989">
    <property type="component" value="Unassembled WGS sequence"/>
</dbReference>
<dbReference type="InterPro" id="IPR036812">
    <property type="entry name" value="NAD(P)_OxRdtase_dom_sf"/>
</dbReference>
<dbReference type="CDD" id="cd19092">
    <property type="entry name" value="AKR_BsYcsN_EcYdhF-like"/>
    <property type="match status" value="1"/>
</dbReference>